<dbReference type="AlphaFoldDB" id="A0AA41W4G5"/>
<name>A0AA41W4G5_9GAMM</name>
<gene>
    <name evidence="2" type="ORF">NAF29_02755</name>
</gene>
<evidence type="ECO:0000313" key="2">
    <source>
        <dbReference type="EMBL" id="MCM2678590.1"/>
    </source>
</evidence>
<organism evidence="2 3">
    <name type="scientific">Echinimonas agarilytica</name>
    <dbReference type="NCBI Taxonomy" id="1215918"/>
    <lineage>
        <taxon>Bacteria</taxon>
        <taxon>Pseudomonadati</taxon>
        <taxon>Pseudomonadota</taxon>
        <taxon>Gammaproteobacteria</taxon>
        <taxon>Alteromonadales</taxon>
        <taxon>Echinimonadaceae</taxon>
        <taxon>Echinimonas</taxon>
    </lineage>
</organism>
<accession>A0AA41W4G5</accession>
<dbReference type="Proteomes" id="UP001165393">
    <property type="component" value="Unassembled WGS sequence"/>
</dbReference>
<sequence length="257" mass="28170">MQSAFTLMELVIVLMILGILAVSSTVFIQYGVETYLAGVDRQKMSGSGRFLVERLSRELRDAVPGSPRIHDVFSETGDNGANEGSCLSFRPTEAAFAYLEAPIVPKGASLTATVMPDSTFPNNLSSYIAVIFPESYTDFNVANGRAATVSDVDTSVVPHVVTFSSAVQFEQNSPAQRLYLTHSEITYCLDAGNVYRYINRLTPVLMGQNYGNTAAELMFSRSGSSYSFYSLITVLMRLSERGEDVVLSHEIQLLQQP</sequence>
<evidence type="ECO:0000313" key="3">
    <source>
        <dbReference type="Proteomes" id="UP001165393"/>
    </source>
</evidence>
<protein>
    <submittedName>
        <fullName evidence="2">Type II secretion system GspH family protein</fullName>
    </submittedName>
</protein>
<keyword evidence="1" id="KW-0472">Membrane</keyword>
<feature type="transmembrane region" description="Helical" evidence="1">
    <location>
        <begin position="7"/>
        <end position="32"/>
    </location>
</feature>
<evidence type="ECO:0000256" key="1">
    <source>
        <dbReference type="SAM" id="Phobius"/>
    </source>
</evidence>
<dbReference type="NCBIfam" id="TIGR02532">
    <property type="entry name" value="IV_pilin_GFxxxE"/>
    <property type="match status" value="1"/>
</dbReference>
<dbReference type="EMBL" id="JAMQGP010000001">
    <property type="protein sequence ID" value="MCM2678590.1"/>
    <property type="molecule type" value="Genomic_DNA"/>
</dbReference>
<keyword evidence="3" id="KW-1185">Reference proteome</keyword>
<dbReference type="InterPro" id="IPR012902">
    <property type="entry name" value="N_methyl_site"/>
</dbReference>
<proteinExistence type="predicted"/>
<dbReference type="RefSeq" id="WP_251259953.1">
    <property type="nucleotide sequence ID" value="NZ_JAMQGP010000001.1"/>
</dbReference>
<keyword evidence="1" id="KW-1133">Transmembrane helix</keyword>
<keyword evidence="1" id="KW-0812">Transmembrane</keyword>
<reference evidence="2 3" key="1">
    <citation type="journal article" date="2013" name="Antonie Van Leeuwenhoek">
        <title>Echinimonas agarilytica gen. nov., sp. nov., a new gammaproteobacterium isolated from the sea urchin Strongylocentrotus intermedius.</title>
        <authorList>
            <person name="Nedashkovskaya O.I."/>
            <person name="Stenkova A.M."/>
            <person name="Zhukova N.V."/>
            <person name="Van Trappen S."/>
            <person name="Lee J.S."/>
            <person name="Kim S.B."/>
        </authorList>
    </citation>
    <scope>NUCLEOTIDE SEQUENCE [LARGE SCALE GENOMIC DNA]</scope>
    <source>
        <strain evidence="2 3">KMM 6351</strain>
    </source>
</reference>
<comment type="caution">
    <text evidence="2">The sequence shown here is derived from an EMBL/GenBank/DDBJ whole genome shotgun (WGS) entry which is preliminary data.</text>
</comment>